<dbReference type="PROSITE" id="PS50850">
    <property type="entry name" value="MFS"/>
    <property type="match status" value="1"/>
</dbReference>
<reference evidence="5" key="1">
    <citation type="submission" date="2025-08" db="UniProtKB">
        <authorList>
            <consortium name="RefSeq"/>
        </authorList>
    </citation>
    <scope>IDENTIFICATION</scope>
    <source>
        <tissue evidence="5">Gonads</tissue>
    </source>
</reference>
<sequence length="478" mass="52886">MLSQLSQLRDRLPRPTLSPNVQGWLICFAVLIVTVIRSGITYSFGVFVVKLTNDYHRSLAEQNWVGTLSFCVSLSFSPVSVALIRVVGPHGFRIVGLLGVIILTVSCIASSLVTSLEWMFLTHSLLYGIGSSFIYMASSLIIGDYFDKDHPQHVLATSILLCGYPVGSLVFNPINAWLVNSYGWRVAFRAASGMIFIAGVCCVATFAPRKTPAYFDLDNEEKTKDLSLRSCFGSCVVLKQRPEILLWLFGNTLSYLGFYMPFLNLPYYMKLKGIKAIDSSWALTVLSLGECISYVVASLVGVFFRGKLVFSNILASLALAVICIVWPFVDASYAEIMVISSAMGVFLGLTIVYAYAASGEVTGLSLDVAWALTNMWSGFGILLGPFFSGLIYDLRHSYDDVFYVNGGIFAVDLFVFGAIAALQKYRQYKGQFEYEEIDGDAMTSSTSDYERTFRSVKKSMSKPQVVDEASIEYYAHED</sequence>
<dbReference type="PANTHER" id="PTHR11360">
    <property type="entry name" value="MONOCARBOXYLATE TRANSPORTER"/>
    <property type="match status" value="1"/>
</dbReference>
<dbReference type="InterPro" id="IPR011701">
    <property type="entry name" value="MFS"/>
</dbReference>
<dbReference type="InterPro" id="IPR020846">
    <property type="entry name" value="MFS_dom"/>
</dbReference>
<evidence type="ECO:0000313" key="5">
    <source>
        <dbReference type="RefSeq" id="XP_023931913.1"/>
    </source>
</evidence>
<evidence type="ECO:0000256" key="2">
    <source>
        <dbReference type="SAM" id="Phobius"/>
    </source>
</evidence>
<dbReference type="OMA" id="FKRFGHR"/>
<feature type="transmembrane region" description="Helical" evidence="2">
    <location>
        <begin position="368"/>
        <end position="390"/>
    </location>
</feature>
<gene>
    <name evidence="5" type="primary">LOC106159192</name>
</gene>
<dbReference type="OrthoDB" id="10016898at2759"/>
<feature type="transmembrane region" description="Helical" evidence="2">
    <location>
        <begin position="282"/>
        <end position="304"/>
    </location>
</feature>
<feature type="transmembrane region" description="Helical" evidence="2">
    <location>
        <begin position="309"/>
        <end position="329"/>
    </location>
</feature>
<keyword evidence="4" id="KW-1185">Reference proteome</keyword>
<feature type="transmembrane region" description="Helical" evidence="2">
    <location>
        <begin position="94"/>
        <end position="113"/>
    </location>
</feature>
<feature type="transmembrane region" description="Helical" evidence="2">
    <location>
        <begin position="64"/>
        <end position="87"/>
    </location>
</feature>
<dbReference type="InParanoid" id="A0A2R2MNY3"/>
<feature type="transmembrane region" description="Helical" evidence="2">
    <location>
        <begin position="21"/>
        <end position="44"/>
    </location>
</feature>
<evidence type="ECO:0000256" key="1">
    <source>
        <dbReference type="ARBA" id="ARBA00004141"/>
    </source>
</evidence>
<accession>A0A2R2MNY3</accession>
<feature type="transmembrane region" description="Helical" evidence="2">
    <location>
        <begin position="154"/>
        <end position="174"/>
    </location>
</feature>
<dbReference type="GeneID" id="106159192"/>
<dbReference type="InterPro" id="IPR036259">
    <property type="entry name" value="MFS_trans_sf"/>
</dbReference>
<organism evidence="4 5">
    <name type="scientific">Lingula anatina</name>
    <name type="common">Brachiopod</name>
    <name type="synonym">Lingula unguis</name>
    <dbReference type="NCBI Taxonomy" id="7574"/>
    <lineage>
        <taxon>Eukaryota</taxon>
        <taxon>Metazoa</taxon>
        <taxon>Spiralia</taxon>
        <taxon>Lophotrochozoa</taxon>
        <taxon>Brachiopoda</taxon>
        <taxon>Linguliformea</taxon>
        <taxon>Lingulata</taxon>
        <taxon>Lingulida</taxon>
        <taxon>Linguloidea</taxon>
        <taxon>Lingulidae</taxon>
        <taxon>Lingula</taxon>
    </lineage>
</organism>
<feature type="transmembrane region" description="Helical" evidence="2">
    <location>
        <begin position="402"/>
        <end position="422"/>
    </location>
</feature>
<dbReference type="KEGG" id="lak:106159192"/>
<dbReference type="InterPro" id="IPR050327">
    <property type="entry name" value="Proton-linked_MCT"/>
</dbReference>
<evidence type="ECO:0000313" key="4">
    <source>
        <dbReference type="Proteomes" id="UP000085678"/>
    </source>
</evidence>
<dbReference type="Proteomes" id="UP000085678">
    <property type="component" value="Unplaced"/>
</dbReference>
<dbReference type="RefSeq" id="XP_023931913.1">
    <property type="nucleotide sequence ID" value="XM_024076145.1"/>
</dbReference>
<name>A0A2R2MNY3_LINAN</name>
<dbReference type="Gene3D" id="1.20.1250.20">
    <property type="entry name" value="MFS general substrate transporter like domains"/>
    <property type="match status" value="2"/>
</dbReference>
<dbReference type="SUPFAM" id="SSF103473">
    <property type="entry name" value="MFS general substrate transporter"/>
    <property type="match status" value="1"/>
</dbReference>
<protein>
    <submittedName>
        <fullName evidence="5">Monocarboxylate transporter 13-like</fullName>
    </submittedName>
</protein>
<dbReference type="Pfam" id="PF07690">
    <property type="entry name" value="MFS_1"/>
    <property type="match status" value="2"/>
</dbReference>
<comment type="subcellular location">
    <subcellularLocation>
        <location evidence="1">Membrane</location>
        <topology evidence="1">Multi-pass membrane protein</topology>
    </subcellularLocation>
</comment>
<keyword evidence="2" id="KW-0472">Membrane</keyword>
<feature type="transmembrane region" description="Helical" evidence="2">
    <location>
        <begin position="125"/>
        <end position="142"/>
    </location>
</feature>
<keyword evidence="2" id="KW-0812">Transmembrane</keyword>
<feature type="transmembrane region" description="Helical" evidence="2">
    <location>
        <begin position="335"/>
        <end position="356"/>
    </location>
</feature>
<evidence type="ECO:0000259" key="3">
    <source>
        <dbReference type="PROSITE" id="PS50850"/>
    </source>
</evidence>
<feature type="transmembrane region" description="Helical" evidence="2">
    <location>
        <begin position="186"/>
        <end position="207"/>
    </location>
</feature>
<dbReference type="GO" id="GO:0022857">
    <property type="term" value="F:transmembrane transporter activity"/>
    <property type="evidence" value="ECO:0007669"/>
    <property type="project" value="InterPro"/>
</dbReference>
<dbReference type="GO" id="GO:0016020">
    <property type="term" value="C:membrane"/>
    <property type="evidence" value="ECO:0007669"/>
    <property type="project" value="UniProtKB-SubCell"/>
</dbReference>
<keyword evidence="2" id="KW-1133">Transmembrane helix</keyword>
<proteinExistence type="predicted"/>
<feature type="transmembrane region" description="Helical" evidence="2">
    <location>
        <begin position="244"/>
        <end position="262"/>
    </location>
</feature>
<feature type="domain" description="Major facilitator superfamily (MFS) profile" evidence="3">
    <location>
        <begin position="23"/>
        <end position="424"/>
    </location>
</feature>
<dbReference type="AlphaFoldDB" id="A0A2R2MNY3"/>
<dbReference type="STRING" id="7574.A0A2R2MNY3"/>
<dbReference type="PANTHER" id="PTHR11360:SF251">
    <property type="entry name" value="MAJOR FACILITATOR SUPERFAMILY (MFS) PROFILE DOMAIN-CONTAINING PROTEIN"/>
    <property type="match status" value="1"/>
</dbReference>